<organism evidence="1 2">
    <name type="scientific">Legionella israelensis</name>
    <dbReference type="NCBI Taxonomy" id="454"/>
    <lineage>
        <taxon>Bacteria</taxon>
        <taxon>Pseudomonadati</taxon>
        <taxon>Pseudomonadota</taxon>
        <taxon>Gammaproteobacteria</taxon>
        <taxon>Legionellales</taxon>
        <taxon>Legionellaceae</taxon>
        <taxon>Legionella</taxon>
    </lineage>
</organism>
<dbReference type="Gene3D" id="1.25.40.10">
    <property type="entry name" value="Tetratricopeptide repeat domain"/>
    <property type="match status" value="1"/>
</dbReference>
<gene>
    <name evidence="1" type="ORF">E3983_05145</name>
</gene>
<dbReference type="InterPro" id="IPR011990">
    <property type="entry name" value="TPR-like_helical_dom_sf"/>
</dbReference>
<dbReference type="AlphaFoldDB" id="A0AAX1EFC0"/>
<evidence type="ECO:0000313" key="2">
    <source>
        <dbReference type="Proteomes" id="UP000295517"/>
    </source>
</evidence>
<evidence type="ECO:0008006" key="3">
    <source>
        <dbReference type="Google" id="ProtNLM"/>
    </source>
</evidence>
<name>A0AAX1EFC0_9GAMM</name>
<evidence type="ECO:0000313" key="1">
    <source>
        <dbReference type="EMBL" id="QBR83789.1"/>
    </source>
</evidence>
<dbReference type="Proteomes" id="UP000295517">
    <property type="component" value="Chromosome"/>
</dbReference>
<sequence length="242" mass="28290">MSQLLIQQENTHEVGYRYSILLLEQQYDIPVTYRSIKNNPASVLDDVRYTDRKETFEELWLKYVVLKGIAYEPHKNKAIKQRAERFMQEYLNYFKNLPLSANQDIQLAEDALGLDNPPLALSLYERAIHKAPDQNAYFYTKVAQTALWAKQCVKSAEYYFIAQHKSQTLNDKRYLFVRAVRLLIGCNEYELAIRMAERNIGILRQDALTYEVLTNLALSADQPEKAKLFVLKLLQLKEESNE</sequence>
<protein>
    <recommendedName>
        <fullName evidence="3">Tetratricopeptide repeat protein</fullName>
    </recommendedName>
</protein>
<reference evidence="1 2" key="1">
    <citation type="submission" date="2019-03" db="EMBL/GenBank/DDBJ databases">
        <title>Diverse conjugative elements silence natural transformation in Legionella species.</title>
        <authorList>
            <person name="Durieux I."/>
            <person name="Ginevra C."/>
            <person name="Attaiech L."/>
            <person name="Picq K."/>
            <person name="Juan P.A."/>
            <person name="Jarraud S."/>
            <person name="Charpentier X."/>
        </authorList>
    </citation>
    <scope>NUCLEOTIDE SEQUENCE [LARGE SCALE GENOMIC DNA]</scope>
    <source>
        <strain evidence="1 2">HL-0427-4011</strain>
    </source>
</reference>
<proteinExistence type="predicted"/>
<dbReference type="SUPFAM" id="SSF48452">
    <property type="entry name" value="TPR-like"/>
    <property type="match status" value="1"/>
</dbReference>
<accession>A0AAX1EFC0</accession>
<dbReference type="RefSeq" id="WP_135060118.1">
    <property type="nucleotide sequence ID" value="NZ_CP038254.1"/>
</dbReference>
<dbReference type="EMBL" id="CP038254">
    <property type="protein sequence ID" value="QBR83789.1"/>
    <property type="molecule type" value="Genomic_DNA"/>
</dbReference>